<dbReference type="InterPro" id="IPR036723">
    <property type="entry name" value="Alpha-catenin/vinculin-like_sf"/>
</dbReference>
<dbReference type="Pfam" id="PF25177">
    <property type="entry name" value="Talin_VBS2"/>
    <property type="match status" value="1"/>
</dbReference>
<dbReference type="InterPro" id="IPR049108">
    <property type="entry name" value="Talin_R4"/>
</dbReference>
<feature type="non-terminal residue" evidence="8">
    <location>
        <position position="2906"/>
    </location>
</feature>
<dbReference type="InterPro" id="IPR054060">
    <property type="entry name" value="TLN1-like_RS"/>
</dbReference>
<dbReference type="FunFam" id="1.20.1410.10:FF:000001">
    <property type="entry name" value="Talin 2"/>
    <property type="match status" value="1"/>
</dbReference>
<keyword evidence="3" id="KW-0206">Cytoskeleton</keyword>
<dbReference type="Pfam" id="PF00373">
    <property type="entry name" value="FERM_M"/>
    <property type="match status" value="1"/>
</dbReference>
<feature type="region of interest" description="Disordered" evidence="5">
    <location>
        <begin position="1240"/>
        <end position="1259"/>
    </location>
</feature>
<dbReference type="InterPro" id="IPR002404">
    <property type="entry name" value="IRS_PTB"/>
</dbReference>
<reference evidence="8" key="2">
    <citation type="submission" date="2004-02" db="EMBL/GenBank/DDBJ databases">
        <authorList>
            <consortium name="Genoscope"/>
            <consortium name="Whitehead Institute Centre for Genome Research"/>
        </authorList>
    </citation>
    <scope>NUCLEOTIDE SEQUENCE</scope>
</reference>
<dbReference type="GO" id="GO:0098609">
    <property type="term" value="P:cell-cell adhesion"/>
    <property type="evidence" value="ECO:0007669"/>
    <property type="project" value="TreeGrafter"/>
</dbReference>
<dbReference type="FunFam" id="1.20.120.230:FF:000005">
    <property type="entry name" value="Talin 1"/>
    <property type="match status" value="1"/>
</dbReference>
<dbReference type="SMART" id="SM00295">
    <property type="entry name" value="B41"/>
    <property type="match status" value="1"/>
</dbReference>
<dbReference type="FunFam" id="1.20.1420.10:FF:000001">
    <property type="entry name" value="Talin 2"/>
    <property type="match status" value="1"/>
</dbReference>
<feature type="compositionally biased region" description="Gly residues" evidence="5">
    <location>
        <begin position="930"/>
        <end position="944"/>
    </location>
</feature>
<feature type="compositionally biased region" description="Low complexity" evidence="5">
    <location>
        <begin position="1621"/>
        <end position="1643"/>
    </location>
</feature>
<evidence type="ECO:0000256" key="2">
    <source>
        <dbReference type="ARBA" id="ARBA00022490"/>
    </source>
</evidence>
<dbReference type="FunFam" id="1.20.1420.10:FF:000007">
    <property type="entry name" value="Talin 2"/>
    <property type="match status" value="1"/>
</dbReference>
<dbReference type="GO" id="GO:0005200">
    <property type="term" value="F:structural constituent of cytoskeleton"/>
    <property type="evidence" value="ECO:0007669"/>
    <property type="project" value="InterPro"/>
</dbReference>
<dbReference type="InterPro" id="IPR000299">
    <property type="entry name" value="FERM_domain"/>
</dbReference>
<dbReference type="FunFam" id="1.20.1420.10:FF:000006">
    <property type="entry name" value="Talin 2"/>
    <property type="match status" value="1"/>
</dbReference>
<dbReference type="EMBL" id="CAAE01010725">
    <property type="protein sequence ID" value="CAF93389.1"/>
    <property type="molecule type" value="Genomic_DNA"/>
</dbReference>
<dbReference type="GO" id="GO:0001726">
    <property type="term" value="C:ruffle"/>
    <property type="evidence" value="ECO:0007669"/>
    <property type="project" value="InterPro"/>
</dbReference>
<dbReference type="FunFam" id="1.20.120.230:FF:000009">
    <property type="entry name" value="Talin 2"/>
    <property type="match status" value="1"/>
</dbReference>
<feature type="compositionally biased region" description="Basic residues" evidence="5">
    <location>
        <begin position="977"/>
        <end position="994"/>
    </location>
</feature>
<comment type="caution">
    <text evidence="8">The sequence shown here is derived from an EMBL/GenBank/DDBJ whole genome shotgun (WGS) entry which is preliminary data.</text>
</comment>
<organism evidence="8">
    <name type="scientific">Tetraodon nigroviridis</name>
    <name type="common">Spotted green pufferfish</name>
    <name type="synonym">Chelonodon nigroviridis</name>
    <dbReference type="NCBI Taxonomy" id="99883"/>
    <lineage>
        <taxon>Eukaryota</taxon>
        <taxon>Metazoa</taxon>
        <taxon>Chordata</taxon>
        <taxon>Craniata</taxon>
        <taxon>Vertebrata</taxon>
        <taxon>Euteleostomi</taxon>
        <taxon>Actinopterygii</taxon>
        <taxon>Neopterygii</taxon>
        <taxon>Teleostei</taxon>
        <taxon>Neoteleostei</taxon>
        <taxon>Acanthomorphata</taxon>
        <taxon>Eupercaria</taxon>
        <taxon>Tetraodontiformes</taxon>
        <taxon>Tetradontoidea</taxon>
        <taxon>Tetraodontidae</taxon>
        <taxon>Tetraodon</taxon>
    </lineage>
</organism>
<feature type="region of interest" description="Disordered" evidence="5">
    <location>
        <begin position="402"/>
        <end position="482"/>
    </location>
</feature>
<evidence type="ECO:0000313" key="8">
    <source>
        <dbReference type="EMBL" id="CAF93389.1"/>
    </source>
</evidence>
<dbReference type="GO" id="GO:0005856">
    <property type="term" value="C:cytoskeleton"/>
    <property type="evidence" value="ECO:0007669"/>
    <property type="project" value="UniProtKB-SubCell"/>
</dbReference>
<protein>
    <submittedName>
        <fullName evidence="8">(spotted green pufferfish) hypothetical protein</fullName>
    </submittedName>
</protein>
<evidence type="ECO:0000259" key="7">
    <source>
        <dbReference type="PROSITE" id="PS50945"/>
    </source>
</evidence>
<dbReference type="FunFam" id="1.20.80.10:FF:000007">
    <property type="entry name" value="Talin 2"/>
    <property type="match status" value="1"/>
</dbReference>
<dbReference type="InterPro" id="IPR019747">
    <property type="entry name" value="FERM_CS"/>
</dbReference>
<dbReference type="InterPro" id="IPR054082">
    <property type="entry name" value="Talin_IBS2B"/>
</dbReference>
<evidence type="ECO:0000256" key="1">
    <source>
        <dbReference type="ARBA" id="ARBA00004245"/>
    </source>
</evidence>
<dbReference type="InterPro" id="IPR036476">
    <property type="entry name" value="Talin_cent_sf"/>
</dbReference>
<dbReference type="SUPFAM" id="SSF109880">
    <property type="entry name" value="A middle domain of Talin 1"/>
    <property type="match status" value="1"/>
</dbReference>
<dbReference type="Pfam" id="PF21865">
    <property type="entry name" value="TLN1-like_RS"/>
    <property type="match status" value="2"/>
</dbReference>
<dbReference type="SUPFAM" id="SSF109885">
    <property type="entry name" value="I/LWEQ domain"/>
    <property type="match status" value="3"/>
</dbReference>
<name>Q4T143_TETNG</name>
<comment type="subcellular location">
    <subcellularLocation>
        <location evidence="1">Cytoplasm</location>
        <location evidence="1">Cytoskeleton</location>
    </subcellularLocation>
</comment>
<feature type="non-terminal residue" evidence="8">
    <location>
        <position position="1"/>
    </location>
</feature>
<dbReference type="CDD" id="cd17171">
    <property type="entry name" value="FERM_F0_TLN1"/>
    <property type="match status" value="1"/>
</dbReference>
<sequence>AATMVALSLKIGVGNVVKAMQFEPSTMVYDACRIIRERVPEAQMGQPNDYGLFLSDEDPKKGIWLEAGKALDYYMLRNGDTLEYKKKQRPLKIRMLDGTVKTVMVDDSKIVSDMLMTICARIGRPPPEGITNYDEYSLVRDMGEEKKEETTGTLRKDKTLLRDDKKMEKLKQKLHTDDELNWLDHGRTLREQGVEETEMLLLRRKFFYSDQNVDSRDPVQLNLLYVQARDDILNGSHPVSFDKACEFAGYQCQIQFGDHNESKHKSGFLDLKEFLPKEYIKNKGEKRIFQVKTDLSGPSLNLLWTVSSLSLDLLWSSSAPQLLLWSSTSSSAPPSLQAHKNCQNMTEIEAKVSYVKLARSLKTYGVSFFLVKVRTRLPMGGRRFRGDGEGSRSDWLKRLAGENEGEEQAGAPSAGDHQGERDEGGREDQGGDPGVEPDQHQTLGRLPQELHPGESLRQPRGPAPGPGFCGPDGLTRPRFVPQDFGDYQDGYYSVQTTEGEQIAQLIAGYIDIILKKKKSKDHFGLEGDEESTMLEDSVSPKKSTVMQQQCNKVGKVETGSVALPAIMRSGAAGPESFQMGSMPQAKQHVTSGQMHRGHMPPLVRGSDLPVEVLTLPGGSDPAPLVSTDFGPAGADGDHQLQHAGGAGRPGLAGRLRDAPPSGDGRCELQLQRCRPDQNLQPVHTSPLLLLQASQAWRRNKMDESKHEIHSQVDAITAGTASMVNLTGGDPAETDYTAVGCAITTISSNLTEMSKGVKLLAALMDDEGGSGQQLLGAAKNLACAVSDMLKTAQPASTEPRQNLLQAAGNVGQASGELLSHIGETDTDPQFQDMLMQLAKAVANAAAALVLKAKNVAQKSEDPAQQNRVIAAATQCALSTSQLVACTRVSGRQPAAARASVGSDCGAGVTCAGGGSHHQLAGVPGAADRGQQAGGQVGGGLRGGLAGRHRRRRPSEAGGRGCHRCDARPQRPAAAHQAVRQRRHRHGAPRRGHRPHPGREMVRQARILAQATSDLVNAIKMDAEGESDLENSRKLLSAAKLLADATAKMVEAAKGAAANPDSEEQQQKLREAAEGLRMATNAAAQNAIKKRLVSKLESAAKHAAAAATQTIAAAQHAASSNKNQAAQQQLVQSCKVVAEQIPQLVQGVRGSQAQPDSPSAQLALIRASQNFLQPGAKMVAASKATVPTITDQASAMQLSQCAKNLAGALAELRTASQKAQEACGPLEIDNALSTVRKLEKDIQESKASAKEGRLRPLPGETLDKCSQDLGNSTKAVSSAMAQLLSEATQGNENYTGMAARDVAQALKTFASASRGVAATTEEPSARNAVLDCAADVLDKSANLIEETKRAVVKPGDAEGQQRLAQVAKAVSQALNRCVNCLPGQRDVDNAIRSVGEASKTLLNESFPSSGRSFQEVQAQLNEVAVCLNQSANEVVQASRGTTLDLAKATSKFGKDFGSFLEAGVDMAGTSPSKEDQGQVVTNLKTISMSSSKLLLAAKALSTDPGSPNLKNQLAAAARAVTDSINQLITMCTQQAPGQKECDNALRELEVPSTPPHPPLPQVGREQLMGVCVCVCVCVCSQWSGCWRTPPRPSATPPTSTVSTLSWRTPRSWVSPWPVFPTTPRTPTCPSSETPSAQAPRPCVASPKPPPRPPTWWECRTPTARRVRRGWWTRPSLPGPTSPSRWPVRTWWTRPAPSLRCCRQPPSWPNTPRRCATPAAWPPPGPPTPWPRGSLSSRPKRWPTPRPTWSSPSRSVLLRDRPAHVCVCVCVCEAWLCCDPVQALDGAFNQENRDKCRAATGPLIEAVDNLTAFASNPEFASIPAHISPEGYAAMEPILAAAKTMLESSTGLIQTARSLAVNPKDPPRWSVLAGHSRTVSDSIKKLITSMRDKAPGQRECEDAIEVLNSCIRELDQASLAAISQQLTPRDDISMETLHEQMAASVHEISNLIDPVAVAAHSDASQLGHKVSQMASYFEPLVMAAIGTVSKILSSQQQMAVLDQTKTLSESALQMLYTAKEAGGNPKAAHMQEALEESVQMMKEAVDDLGATLAEAASAAGAVGGLVDSINHAINKMEETPTLEPEGTFVDYQTTMVKTAKAIAVTVQEMVTKSNTNPDDLGGLANQLTNEFGELAGEAKSAALTAENDEIGSHIKKQVGELGSSCTGLVSKAGALQCSPNDPITKKELIDSARKVSEKVSHVLAALQAGNRGTQACITAASAVSGIIADLDTTIMFATAGTLNRENAETFADHRWVGCWWEGPAPAPPPEPAPVCREYILKTAKALVEDTKMLVSGAGASQEKLAQAAQSSVSTITKLADVVKLGAASLGSEDPETQVHLDKPGPPSLQVVLINAVKDVAKALANLISTTKAAAGKPYDDPSMLQLKSSAKVPPQGAAAGPAPPAPPAAALTALLLLLQVMVTNVTSLLKTVKAVEDEATKGTRALEATIEHIKQELTVFNGSDAPPRTTAPEEFIRMTKGITMATAKAVAAGNSCRQEDVIATANLSRRAITDMLHSCKQAAYHPEVNKEVRSRALRYGSECASGYLGLLERVLVTIQKPSHELKQQLAVDSKRVAGCVTELIQAAEAMKGWFGAPPRSEGALRARRTWLRHVWTPAQMSRGLAALIISGDVSSSGTEWVDPEDPTVIAENELLGAAAAIEAAAKKLEQLRPRTKPKVRGRWAEPPSVSGRPSDPLLLSAPQEADESLNFEEQILEAAKSIAAATSALVKAASAAQRELVAQGKVGAIPANAMDDGQWSQGLISAARMVAAATNNLCEAANSAVQGHASEEKLISSAKQVAASTAQLLVACKVKADQDSQTMKRLQAAGNAVKRASDNLVKAAQKAAFEAEDDQAVVVKSKMVGGIAQIIAAQEEMLRKERELVEARKKLAMIRQQQYKFLPSELREDS</sequence>
<feature type="compositionally biased region" description="Pro residues" evidence="5">
    <location>
        <begin position="1717"/>
        <end position="1727"/>
    </location>
</feature>
<dbReference type="GO" id="GO:0030036">
    <property type="term" value="P:actin cytoskeleton organization"/>
    <property type="evidence" value="ECO:0007669"/>
    <property type="project" value="TreeGrafter"/>
</dbReference>
<proteinExistence type="predicted"/>
<dbReference type="Gene3D" id="1.20.1410.10">
    <property type="entry name" value="I/LWEQ domain"/>
    <property type="match status" value="1"/>
</dbReference>
<dbReference type="InterPro" id="IPR035964">
    <property type="entry name" value="I/LWEQ_dom_sf"/>
</dbReference>
<dbReference type="SMART" id="SM00307">
    <property type="entry name" value="ILWEQ"/>
    <property type="match status" value="1"/>
</dbReference>
<dbReference type="Gene3D" id="3.10.20.90">
    <property type="entry name" value="Phosphatidylinositol 3-kinase Catalytic Subunit, Chain A, domain 1"/>
    <property type="match status" value="2"/>
</dbReference>
<dbReference type="Gene3D" id="1.20.1420.10">
    <property type="entry name" value="Talin, central domain"/>
    <property type="match status" value="8"/>
</dbReference>
<dbReference type="PROSITE" id="PS50057">
    <property type="entry name" value="FERM_3"/>
    <property type="match status" value="1"/>
</dbReference>
<dbReference type="SUPFAM" id="SSF47031">
    <property type="entry name" value="Second domain of FERM"/>
    <property type="match status" value="1"/>
</dbReference>
<dbReference type="PROSITE" id="PS00661">
    <property type="entry name" value="FERM_2"/>
    <property type="match status" value="1"/>
</dbReference>
<dbReference type="FunFam" id="3.10.20.90:FF:000028">
    <property type="entry name" value="Talin 2"/>
    <property type="match status" value="1"/>
</dbReference>
<dbReference type="InterPro" id="IPR015224">
    <property type="entry name" value="Talin_cent"/>
</dbReference>
<feature type="region of interest" description="Disordered" evidence="5">
    <location>
        <begin position="2672"/>
        <end position="2695"/>
    </location>
</feature>
<feature type="region of interest" description="Disordered" evidence="5">
    <location>
        <begin position="1704"/>
        <end position="1751"/>
    </location>
</feature>
<dbReference type="GO" id="GO:0005737">
    <property type="term" value="C:cytoplasm"/>
    <property type="evidence" value="ECO:0007669"/>
    <property type="project" value="TreeGrafter"/>
</dbReference>
<dbReference type="CDD" id="cd12150">
    <property type="entry name" value="talin-RS"/>
    <property type="match status" value="1"/>
</dbReference>
<dbReference type="GO" id="GO:0005886">
    <property type="term" value="C:plasma membrane"/>
    <property type="evidence" value="ECO:0007669"/>
    <property type="project" value="TreeGrafter"/>
</dbReference>
<evidence type="ECO:0000256" key="4">
    <source>
        <dbReference type="SAM" id="Coils"/>
    </source>
</evidence>
<dbReference type="PANTHER" id="PTHR19981">
    <property type="entry name" value="TALIN"/>
    <property type="match status" value="1"/>
</dbReference>
<feature type="coiled-coil region" evidence="4">
    <location>
        <begin position="2866"/>
        <end position="2893"/>
    </location>
</feature>
<dbReference type="CDD" id="cd17173">
    <property type="entry name" value="FERM_F1_TLN1"/>
    <property type="match status" value="1"/>
</dbReference>
<dbReference type="GO" id="GO:0005178">
    <property type="term" value="F:integrin binding"/>
    <property type="evidence" value="ECO:0007669"/>
    <property type="project" value="TreeGrafter"/>
</dbReference>
<dbReference type="InterPro" id="IPR014352">
    <property type="entry name" value="FERM/acyl-CoA-bd_prot_sf"/>
</dbReference>
<dbReference type="InterPro" id="IPR019749">
    <property type="entry name" value="Band_41_domain"/>
</dbReference>
<dbReference type="PROSITE" id="PS50945">
    <property type="entry name" value="I_LWEQ"/>
    <property type="match status" value="1"/>
</dbReference>
<evidence type="ECO:0000256" key="3">
    <source>
        <dbReference type="ARBA" id="ARBA00023212"/>
    </source>
</evidence>
<dbReference type="InterPro" id="IPR032425">
    <property type="entry name" value="FERM_f0"/>
</dbReference>
<dbReference type="InterPro" id="IPR037438">
    <property type="entry name" value="Talin1/2-RS"/>
</dbReference>
<dbReference type="SUPFAM" id="SSF47220">
    <property type="entry name" value="alpha-catenin/vinculin-like"/>
    <property type="match status" value="4"/>
</dbReference>
<dbReference type="PANTHER" id="PTHR19981:SF7">
    <property type="entry name" value="TALIN-1"/>
    <property type="match status" value="1"/>
</dbReference>
<gene>
    <name evidence="8" type="ORF">GSTENG00009010001</name>
</gene>
<evidence type="ECO:0000259" key="6">
    <source>
        <dbReference type="PROSITE" id="PS50057"/>
    </source>
</evidence>
<feature type="domain" description="FERM" evidence="6">
    <location>
        <begin position="89"/>
        <end position="517"/>
    </location>
</feature>
<dbReference type="Gene3D" id="1.20.80.10">
    <property type="match status" value="1"/>
</dbReference>
<dbReference type="FunFam" id="1.20.1420.10:FF:000005">
    <property type="entry name" value="Talin 2"/>
    <property type="match status" value="1"/>
</dbReference>
<dbReference type="PROSITE" id="PS00660">
    <property type="entry name" value="FERM_1"/>
    <property type="match status" value="1"/>
</dbReference>
<dbReference type="Pfam" id="PF02174">
    <property type="entry name" value="IRS"/>
    <property type="match status" value="1"/>
</dbReference>
<feature type="region of interest" description="Disordered" evidence="5">
    <location>
        <begin position="922"/>
        <end position="998"/>
    </location>
</feature>
<keyword evidence="2" id="KW-0963">Cytoplasm</keyword>
<dbReference type="Gene3D" id="1.20.120.230">
    <property type="entry name" value="Alpha-catenin/vinculin-like"/>
    <property type="match status" value="4"/>
</dbReference>
<dbReference type="InterPro" id="IPR011993">
    <property type="entry name" value="PH-like_dom_sf"/>
</dbReference>
<dbReference type="InterPro" id="IPR035963">
    <property type="entry name" value="FERM_2"/>
</dbReference>
<dbReference type="CDD" id="cd14473">
    <property type="entry name" value="FERM_B-lobe"/>
    <property type="match status" value="1"/>
</dbReference>
<keyword evidence="4" id="KW-0175">Coiled coil</keyword>
<dbReference type="InterPro" id="IPR057346">
    <property type="entry name" value="Talin1/2_VBS2"/>
</dbReference>
<dbReference type="Pfam" id="PF21896">
    <property type="entry name" value="Talin_IBS2B"/>
    <property type="match status" value="2"/>
</dbReference>
<feature type="compositionally biased region" description="Basic and acidic residues" evidence="5">
    <location>
        <begin position="417"/>
        <end position="429"/>
    </location>
</feature>
<dbReference type="Pfam" id="PF09141">
    <property type="entry name" value="Talin_middle"/>
    <property type="match status" value="1"/>
</dbReference>
<dbReference type="FunFam" id="1.20.120.230:FF:000004">
    <property type="entry name" value="Talin 2"/>
    <property type="match status" value="1"/>
</dbReference>
<dbReference type="Pfam" id="PF08913">
    <property type="entry name" value="VBS"/>
    <property type="match status" value="1"/>
</dbReference>
<dbReference type="Pfam" id="PF21692">
    <property type="entry name" value="Talin_R4"/>
    <property type="match status" value="1"/>
</dbReference>
<feature type="region of interest" description="Disordered" evidence="5">
    <location>
        <begin position="1621"/>
        <end position="1646"/>
    </location>
</feature>
<dbReference type="GO" id="GO:0005925">
    <property type="term" value="C:focal adhesion"/>
    <property type="evidence" value="ECO:0007669"/>
    <property type="project" value="InterPro"/>
</dbReference>
<dbReference type="KEGG" id="tng:GSTEN00009010G001"/>
<dbReference type="Pfam" id="PF16511">
    <property type="entry name" value="FERM_f0"/>
    <property type="match status" value="1"/>
</dbReference>
<dbReference type="Pfam" id="PF01608">
    <property type="entry name" value="I_LWEQ"/>
    <property type="match status" value="1"/>
</dbReference>
<dbReference type="GO" id="GO:0051015">
    <property type="term" value="F:actin filament binding"/>
    <property type="evidence" value="ECO:0007669"/>
    <property type="project" value="InterPro"/>
</dbReference>
<dbReference type="InterPro" id="IPR019748">
    <property type="entry name" value="FERM_central"/>
</dbReference>
<dbReference type="InterPro" id="IPR015009">
    <property type="entry name" value="Vinculin-bd_dom"/>
</dbReference>
<feature type="domain" description="I/LWEQ" evidence="7">
    <location>
        <begin position="2634"/>
        <end position="2898"/>
    </location>
</feature>
<reference evidence="8" key="1">
    <citation type="journal article" date="2004" name="Nature">
        <title>Genome duplication in the teleost fish Tetraodon nigroviridis reveals the early vertebrate proto-karyotype.</title>
        <authorList>
            <person name="Jaillon O."/>
            <person name="Aury J.-M."/>
            <person name="Brunet F."/>
            <person name="Petit J.-L."/>
            <person name="Stange-Thomann N."/>
            <person name="Mauceli E."/>
            <person name="Bouneau L."/>
            <person name="Fischer C."/>
            <person name="Ozouf-Costaz C."/>
            <person name="Bernot A."/>
            <person name="Nicaud S."/>
            <person name="Jaffe D."/>
            <person name="Fisher S."/>
            <person name="Lutfalla G."/>
            <person name="Dossat C."/>
            <person name="Segurens B."/>
            <person name="Dasilva C."/>
            <person name="Salanoubat M."/>
            <person name="Levy M."/>
            <person name="Boudet N."/>
            <person name="Castellano S."/>
            <person name="Anthouard V."/>
            <person name="Jubin C."/>
            <person name="Castelli V."/>
            <person name="Katinka M."/>
            <person name="Vacherie B."/>
            <person name="Biemont C."/>
            <person name="Skalli Z."/>
            <person name="Cattolico L."/>
            <person name="Poulain J."/>
            <person name="De Berardinis V."/>
            <person name="Cruaud C."/>
            <person name="Duprat S."/>
            <person name="Brottier P."/>
            <person name="Coutanceau J.-P."/>
            <person name="Gouzy J."/>
            <person name="Parra G."/>
            <person name="Lardier G."/>
            <person name="Chapple C."/>
            <person name="McKernan K.J."/>
            <person name="McEwan P."/>
            <person name="Bosak S."/>
            <person name="Kellis M."/>
            <person name="Volff J.-N."/>
            <person name="Guigo R."/>
            <person name="Zody M.C."/>
            <person name="Mesirov J."/>
            <person name="Lindblad-Toh K."/>
            <person name="Birren B."/>
            <person name="Nusbaum C."/>
            <person name="Kahn D."/>
            <person name="Robinson-Rechavi M."/>
            <person name="Laudet V."/>
            <person name="Schachter V."/>
            <person name="Quetier F."/>
            <person name="Saurin W."/>
            <person name="Scarpelli C."/>
            <person name="Wincker P."/>
            <person name="Lander E.S."/>
            <person name="Weissenbach J."/>
            <person name="Roest Crollius H."/>
        </authorList>
    </citation>
    <scope>NUCLEOTIDE SEQUENCE [LARGE SCALE GENOMIC DNA]</scope>
</reference>
<dbReference type="OrthoDB" id="10262320at2759"/>
<accession>Q4T143</accession>
<dbReference type="InterPro" id="IPR002558">
    <property type="entry name" value="ILWEQ_dom"/>
</dbReference>
<feature type="compositionally biased region" description="Basic and acidic residues" evidence="5">
    <location>
        <begin position="1240"/>
        <end position="1252"/>
    </location>
</feature>
<dbReference type="Gene3D" id="2.30.29.30">
    <property type="entry name" value="Pleckstrin-homology domain (PH domain)/Phosphotyrosine-binding domain (PTB)"/>
    <property type="match status" value="1"/>
</dbReference>
<dbReference type="FunFam" id="3.10.20.90:FF:000066">
    <property type="entry name" value="Talin 1"/>
    <property type="match status" value="1"/>
</dbReference>
<evidence type="ECO:0000256" key="5">
    <source>
        <dbReference type="SAM" id="MobiDB-lite"/>
    </source>
</evidence>